<feature type="compositionally biased region" description="Basic and acidic residues" evidence="1">
    <location>
        <begin position="430"/>
        <end position="449"/>
    </location>
</feature>
<evidence type="ECO:0000256" key="1">
    <source>
        <dbReference type="SAM" id="MobiDB-lite"/>
    </source>
</evidence>
<evidence type="ECO:0008006" key="4">
    <source>
        <dbReference type="Google" id="ProtNLM"/>
    </source>
</evidence>
<name>A0ABP0NUH1_9DINO</name>
<organism evidence="2 3">
    <name type="scientific">Durusdinium trenchii</name>
    <dbReference type="NCBI Taxonomy" id="1381693"/>
    <lineage>
        <taxon>Eukaryota</taxon>
        <taxon>Sar</taxon>
        <taxon>Alveolata</taxon>
        <taxon>Dinophyceae</taxon>
        <taxon>Suessiales</taxon>
        <taxon>Symbiodiniaceae</taxon>
        <taxon>Durusdinium</taxon>
    </lineage>
</organism>
<dbReference type="Proteomes" id="UP001642464">
    <property type="component" value="Unassembled WGS sequence"/>
</dbReference>
<protein>
    <recommendedName>
        <fullName evidence="4">Transposase</fullName>
    </recommendedName>
</protein>
<proteinExistence type="predicted"/>
<keyword evidence="3" id="KW-1185">Reference proteome</keyword>
<evidence type="ECO:0000313" key="2">
    <source>
        <dbReference type="EMBL" id="CAK9067184.1"/>
    </source>
</evidence>
<accession>A0ABP0NUH1</accession>
<evidence type="ECO:0000313" key="3">
    <source>
        <dbReference type="Proteomes" id="UP001642464"/>
    </source>
</evidence>
<dbReference type="EMBL" id="CAXAMM010030890">
    <property type="protein sequence ID" value="CAK9067184.1"/>
    <property type="molecule type" value="Genomic_DNA"/>
</dbReference>
<feature type="region of interest" description="Disordered" evidence="1">
    <location>
        <begin position="421"/>
        <end position="449"/>
    </location>
</feature>
<comment type="caution">
    <text evidence="2">The sequence shown here is derived from an EMBL/GenBank/DDBJ whole genome shotgun (WGS) entry which is preliminary data.</text>
</comment>
<gene>
    <name evidence="2" type="ORF">SCF082_LOCUS34055</name>
</gene>
<sequence>MYNFFLVNSGLASLQEETDWEKFSVCDCSMEVCYRRWLEWVRVTYPREYEVVNRKVIGIKPERAAMLTPHSIREHFSALTACLERCGILDKDGKIAHGHRLWAADEKGMCDTEGKLKFVSGLAIKKLGAPTCSAGGSGFKHISVLPFISLDGKISEPYITMAGSSTMNVWKEVWPQAHVAVSEKGAVTTDLFSQFYAHWCQYVRDVLKIPLSESIVVILDSGGGSLSHLSVSVGVLSEKYNIAPFYLPPHHTCAVMPLDMHPNRAFESHWAHIRSRSTSISSLQALDSLQIGCAPDPDKILIDKPELFKKIVPVADRDYKEAQNANALPQPRGYERALASHPCTSCKRKVPTSAKFCSMCGATNANYDAIQGSVSQGAKSQAYKRKPTQITDMQNALDFSPSRKKSATKVWGDLTAKAKAIQPELSEVPETEKKKEPESEKKKEPTAAEEREFDLECVDDCLELIAHHWQQKEPENLRVVVSYFLADLRQKATKSMPLSHLVNTQVLQSGVLKTKTSRQAWLDAWAKNRSHRFVQLPAYLQKK</sequence>
<reference evidence="2 3" key="1">
    <citation type="submission" date="2024-02" db="EMBL/GenBank/DDBJ databases">
        <authorList>
            <person name="Chen Y."/>
            <person name="Shah S."/>
            <person name="Dougan E. K."/>
            <person name="Thang M."/>
            <person name="Chan C."/>
        </authorList>
    </citation>
    <scope>NUCLEOTIDE SEQUENCE [LARGE SCALE GENOMIC DNA]</scope>
</reference>